<evidence type="ECO:0000313" key="1">
    <source>
        <dbReference type="EMBL" id="AWV21505.1"/>
    </source>
</evidence>
<dbReference type="EC" id="2.1.1.72" evidence="1"/>
<dbReference type="GO" id="GO:0009007">
    <property type="term" value="F:site-specific DNA-methyltransferase (adenine-specific) activity"/>
    <property type="evidence" value="ECO:0007669"/>
    <property type="project" value="UniProtKB-EC"/>
</dbReference>
<accession>A0A4Y1MTZ6</accession>
<dbReference type="GO" id="GO:0032259">
    <property type="term" value="P:methylation"/>
    <property type="evidence" value="ECO:0007669"/>
    <property type="project" value="UniProtKB-KW"/>
</dbReference>
<name>A0A4Y1MTZ6_9PROT</name>
<keyword evidence="1" id="KW-0489">Methyltransferase</keyword>
<reference evidence="1" key="1">
    <citation type="submission" date="2017-12" db="EMBL/GenBank/DDBJ databases">
        <authorList>
            <person name="Martens C."/>
            <person name="Dahlstrom E."/>
            <person name="Barbian K."/>
            <person name="Sykora L."/>
            <person name="Ricklefs S."/>
            <person name="Bruno D."/>
            <person name="Anzick I."/>
            <person name="Myles I."/>
            <person name="Datta S.K."/>
        </authorList>
    </citation>
    <scope>NUCLEOTIDE SEQUENCE</scope>
    <source>
        <strain evidence="1">AD2</strain>
    </source>
</reference>
<keyword evidence="1" id="KW-0808">Transferase</keyword>
<organism evidence="1">
    <name type="scientific">Roseomonas mucosa</name>
    <dbReference type="NCBI Taxonomy" id="207340"/>
    <lineage>
        <taxon>Bacteria</taxon>
        <taxon>Pseudomonadati</taxon>
        <taxon>Pseudomonadota</taxon>
        <taxon>Alphaproteobacteria</taxon>
        <taxon>Acetobacterales</taxon>
        <taxon>Roseomonadaceae</taxon>
        <taxon>Roseomonas</taxon>
    </lineage>
</organism>
<proteinExistence type="predicted"/>
<dbReference type="AlphaFoldDB" id="A0A4Y1MTZ6"/>
<sequence length="419" mass="46105">MRQGFLLERVPHVTVSLIANNAEIDVIHDKWQPVIEAARAAWNSALDTTDAEWQIPRAVPDDAPKAALDAHAAFWKARRERQAAMDASIARNADVEYLFDRPYPKKGAVRVTGPFTVESLSPHRVLPADEEDEAVVAAMAVEAGEAPPPRRRLRPKSESSAGDDFVTAVLDNLAKAGVQNTKKNERLILATLRPWPGQGHVAAEATYEEAGQQRRAAIVIGPEYGTVGQDLVREAARECRDWADSMVVCGFAFDPQVGETTMNFGRLTVLKARMSQELHAADAYKSGGGNLFVVFGEPDIALERRKDGTCVVQLCGVDIFDPTTGEVRSSGKVEEDVACWFVDTDYDGDSFFVRHAYFLGGKDPFEKLKTALKTEVDEAAWSTLYSKESRPFSPPKSGRIAVKVINHYGDEAMRVFKIG</sequence>
<dbReference type="EMBL" id="CP025189">
    <property type="protein sequence ID" value="AWV21505.1"/>
    <property type="molecule type" value="Genomic_DNA"/>
</dbReference>
<gene>
    <name evidence="1" type="ORF">RADP37_05276</name>
</gene>
<protein>
    <submittedName>
        <fullName evidence="1">Type III restriction-modification system methylation subunit</fullName>
        <ecNumber evidence="1">2.1.1.72</ecNumber>
    </submittedName>
</protein>